<dbReference type="GO" id="GO:0046872">
    <property type="term" value="F:metal ion binding"/>
    <property type="evidence" value="ECO:0007669"/>
    <property type="project" value="UniProtKB-KW"/>
</dbReference>
<gene>
    <name evidence="5" type="ORF">GCM10007977_041390</name>
</gene>
<dbReference type="Gene3D" id="3.20.20.70">
    <property type="entry name" value="Aldolase class I"/>
    <property type="match status" value="1"/>
</dbReference>
<dbReference type="AlphaFoldDB" id="A0A917TSV7"/>
<keyword evidence="2" id="KW-0808">Transferase</keyword>
<keyword evidence="6" id="KW-1185">Reference proteome</keyword>
<dbReference type="EMBL" id="BMPI01000019">
    <property type="protein sequence ID" value="GGM35704.1"/>
    <property type="molecule type" value="Genomic_DNA"/>
</dbReference>
<evidence type="ECO:0000256" key="2">
    <source>
        <dbReference type="ARBA" id="ARBA00022679"/>
    </source>
</evidence>
<comment type="caution">
    <text evidence="5">The sequence shown here is derived from an EMBL/GenBank/DDBJ whole genome shotgun (WGS) entry which is preliminary data.</text>
</comment>
<dbReference type="GO" id="GO:0043720">
    <property type="term" value="F:3-keto-5-aminohexanoate cleavage activity"/>
    <property type="evidence" value="ECO:0007669"/>
    <property type="project" value="InterPro"/>
</dbReference>
<evidence type="ECO:0000256" key="4">
    <source>
        <dbReference type="ARBA" id="ARBA00022833"/>
    </source>
</evidence>
<dbReference type="Proteomes" id="UP000642070">
    <property type="component" value="Unassembled WGS sequence"/>
</dbReference>
<keyword evidence="4" id="KW-0862">Zinc</keyword>
<protein>
    <submittedName>
        <fullName evidence="5">3-keto-5-aminohexanoate cleavage protein</fullName>
    </submittedName>
</protein>
<organism evidence="5 6">
    <name type="scientific">Dactylosporangium sucinum</name>
    <dbReference type="NCBI Taxonomy" id="1424081"/>
    <lineage>
        <taxon>Bacteria</taxon>
        <taxon>Bacillati</taxon>
        <taxon>Actinomycetota</taxon>
        <taxon>Actinomycetes</taxon>
        <taxon>Micromonosporales</taxon>
        <taxon>Micromonosporaceae</taxon>
        <taxon>Dactylosporangium</taxon>
    </lineage>
</organism>
<dbReference type="InterPro" id="IPR013785">
    <property type="entry name" value="Aldolase_TIM"/>
</dbReference>
<proteinExistence type="predicted"/>
<dbReference type="PANTHER" id="PTHR37418">
    <property type="entry name" value="3-KETO-5-AMINOHEXANOATE CLEAVAGE ENZYME-RELATED"/>
    <property type="match status" value="1"/>
</dbReference>
<name>A0A917TSV7_9ACTN</name>
<dbReference type="InterPro" id="IPR008567">
    <property type="entry name" value="BKACE"/>
</dbReference>
<comment type="cofactor">
    <cofactor evidence="1">
        <name>Zn(2+)</name>
        <dbReference type="ChEBI" id="CHEBI:29105"/>
    </cofactor>
</comment>
<keyword evidence="3" id="KW-0479">Metal-binding</keyword>
<evidence type="ECO:0000256" key="1">
    <source>
        <dbReference type="ARBA" id="ARBA00001947"/>
    </source>
</evidence>
<sequence>MNKLIIGVHPNEGAIREPNPHVPYTPEEIAADVAAAHAAGASLAHFHARTPDGGADFSAGTYGAIMRAIHERCDILLAPPLANAPGFTLEQRLANVADNAHDPTTRADFLVVEMGAAMMDLWDPQARRFQTGDRVFLNDTGTQRTLLAQARALGMPPWMVTFNVSWTRAIAAHFAAGEVDEPAVVHMVLGGPEFLAAHPATIEGLRAHLEFLPAGYEYQWFVSAYRGDIFAVAEEVITRGGHLCVGVGDYHHPDLGLPDNAELVARVAELARRLGREVATPAEARGLLDPRRVPVTGEPR</sequence>
<reference evidence="5" key="2">
    <citation type="submission" date="2020-09" db="EMBL/GenBank/DDBJ databases">
        <authorList>
            <person name="Sun Q."/>
            <person name="Ohkuma M."/>
        </authorList>
    </citation>
    <scope>NUCLEOTIDE SEQUENCE</scope>
    <source>
        <strain evidence="5">JCM 19831</strain>
    </source>
</reference>
<evidence type="ECO:0000313" key="6">
    <source>
        <dbReference type="Proteomes" id="UP000642070"/>
    </source>
</evidence>
<evidence type="ECO:0000313" key="5">
    <source>
        <dbReference type="EMBL" id="GGM35704.1"/>
    </source>
</evidence>
<reference evidence="5" key="1">
    <citation type="journal article" date="2014" name="Int. J. Syst. Evol. Microbiol.">
        <title>Complete genome sequence of Corynebacterium casei LMG S-19264T (=DSM 44701T), isolated from a smear-ripened cheese.</title>
        <authorList>
            <consortium name="US DOE Joint Genome Institute (JGI-PGF)"/>
            <person name="Walter F."/>
            <person name="Albersmeier A."/>
            <person name="Kalinowski J."/>
            <person name="Ruckert C."/>
        </authorList>
    </citation>
    <scope>NUCLEOTIDE SEQUENCE</scope>
    <source>
        <strain evidence="5">JCM 19831</strain>
    </source>
</reference>
<dbReference type="RefSeq" id="WP_190251531.1">
    <property type="nucleotide sequence ID" value="NZ_BMPI01000019.1"/>
</dbReference>
<evidence type="ECO:0000256" key="3">
    <source>
        <dbReference type="ARBA" id="ARBA00022723"/>
    </source>
</evidence>
<accession>A0A917TSV7</accession>
<dbReference type="Pfam" id="PF05853">
    <property type="entry name" value="BKACE"/>
    <property type="match status" value="1"/>
</dbReference>
<dbReference type="PANTHER" id="PTHR37418:SF2">
    <property type="entry name" value="3-KETO-5-AMINOHEXANOATE CLEAVAGE ENZYME"/>
    <property type="match status" value="1"/>
</dbReference>